<dbReference type="InterPro" id="IPR002921">
    <property type="entry name" value="Fungal_lipase-type"/>
</dbReference>
<feature type="compositionally biased region" description="Basic and acidic residues" evidence="1">
    <location>
        <begin position="564"/>
        <end position="576"/>
    </location>
</feature>
<organism evidence="4 5">
    <name type="scientific">Prototheca wickerhamii</name>
    <dbReference type="NCBI Taxonomy" id="3111"/>
    <lineage>
        <taxon>Eukaryota</taxon>
        <taxon>Viridiplantae</taxon>
        <taxon>Chlorophyta</taxon>
        <taxon>core chlorophytes</taxon>
        <taxon>Trebouxiophyceae</taxon>
        <taxon>Chlorellales</taxon>
        <taxon>Chlorellaceae</taxon>
        <taxon>Prototheca</taxon>
    </lineage>
</organism>
<protein>
    <recommendedName>
        <fullName evidence="3">Fungal lipase-type domain-containing protein</fullName>
    </recommendedName>
</protein>
<dbReference type="PANTHER" id="PTHR45856">
    <property type="entry name" value="ALPHA/BETA-HYDROLASES SUPERFAMILY PROTEIN"/>
    <property type="match status" value="1"/>
</dbReference>
<dbReference type="GO" id="GO:0006629">
    <property type="term" value="P:lipid metabolic process"/>
    <property type="evidence" value="ECO:0007669"/>
    <property type="project" value="InterPro"/>
</dbReference>
<evidence type="ECO:0000256" key="2">
    <source>
        <dbReference type="SAM" id="Phobius"/>
    </source>
</evidence>
<keyword evidence="2" id="KW-0472">Membrane</keyword>
<feature type="transmembrane region" description="Helical" evidence="2">
    <location>
        <begin position="20"/>
        <end position="42"/>
    </location>
</feature>
<evidence type="ECO:0000259" key="3">
    <source>
        <dbReference type="Pfam" id="PF01764"/>
    </source>
</evidence>
<reference evidence="4" key="1">
    <citation type="submission" date="2021-01" db="EMBL/GenBank/DDBJ databases">
        <authorList>
            <person name="Eckstrom K.M.E."/>
        </authorList>
    </citation>
    <scope>NUCLEOTIDE SEQUENCE</scope>
    <source>
        <strain evidence="4">UVCC 0001</strain>
    </source>
</reference>
<dbReference type="PANTHER" id="PTHR45856:SF24">
    <property type="entry name" value="FUNGAL LIPASE-LIKE DOMAIN-CONTAINING PROTEIN"/>
    <property type="match status" value="1"/>
</dbReference>
<feature type="compositionally biased region" description="Acidic residues" evidence="1">
    <location>
        <begin position="497"/>
        <end position="506"/>
    </location>
</feature>
<feature type="region of interest" description="Disordered" evidence="1">
    <location>
        <begin position="447"/>
        <end position="509"/>
    </location>
</feature>
<dbReference type="CDD" id="cd00519">
    <property type="entry name" value="Lipase_3"/>
    <property type="match status" value="1"/>
</dbReference>
<keyword evidence="5" id="KW-1185">Reference proteome</keyword>
<feature type="domain" description="Fungal lipase-type" evidence="3">
    <location>
        <begin position="189"/>
        <end position="331"/>
    </location>
</feature>
<gene>
    <name evidence="4" type="ORF">QBZ16_004928</name>
</gene>
<evidence type="ECO:0000313" key="4">
    <source>
        <dbReference type="EMBL" id="KAK2077294.1"/>
    </source>
</evidence>
<dbReference type="InterPro" id="IPR051218">
    <property type="entry name" value="Sec_MonoDiacylglyc_Lipase"/>
</dbReference>
<dbReference type="Pfam" id="PF01764">
    <property type="entry name" value="Lipase_3"/>
    <property type="match status" value="1"/>
</dbReference>
<proteinExistence type="predicted"/>
<dbReference type="EMBL" id="JASFZW010000007">
    <property type="protein sequence ID" value="KAK2077294.1"/>
    <property type="molecule type" value="Genomic_DNA"/>
</dbReference>
<name>A0AAD9MGP1_PROWI</name>
<dbReference type="InterPro" id="IPR029058">
    <property type="entry name" value="AB_hydrolase_fold"/>
</dbReference>
<dbReference type="Proteomes" id="UP001255856">
    <property type="component" value="Unassembled WGS sequence"/>
</dbReference>
<keyword evidence="2" id="KW-0812">Transmembrane</keyword>
<evidence type="ECO:0000313" key="5">
    <source>
        <dbReference type="Proteomes" id="UP001255856"/>
    </source>
</evidence>
<dbReference type="AlphaFoldDB" id="A0AAD9MGP1"/>
<feature type="region of interest" description="Disordered" evidence="1">
    <location>
        <begin position="553"/>
        <end position="576"/>
    </location>
</feature>
<comment type="caution">
    <text evidence="4">The sequence shown here is derived from an EMBL/GenBank/DDBJ whole genome shotgun (WGS) entry which is preliminary data.</text>
</comment>
<keyword evidence="2" id="KW-1133">Transmembrane helix</keyword>
<sequence length="576" mass="62671">MTFVNVTSCWSFADVQFGIIPTQLAISVLVCVIVLLTAPAHAGARGDQERWRYEISWTEAQRRAMIVRRMMDEDADAESSDSEGAARGLGAISAALRRLSAGGHAGARRTRTPAPGTAAASPARALFCVETLIKMIYFAKLAYQIDRPEPLTDTGYALSLYPTLEEHELLVEESTDTRAFLAWGPGMLVVAFRGTVTRKNIVTDLKAWSTVHHPKRVSSLGLTLRVHTGFYRAWRTGGFGEKLLLRAGSLLSRWPGASQILFTGHSLGGALAVLASTEFVRQYPQYQSSVSVYTFGSPRVGNAPFAAEQAAAVPDTWAVVNAQDPVPRVPKGWYSRSGNRVVINPQGDVIIRPGTLDASVLFRSGGVASDHRLPSYSLSIFAVLRAQFDQAKRMPLGARGVLELARGLEIGETLSLKGVGLTQLMNPKSRRLPMPIEVYRRRQARLAAVPRHRSDASSAATSGAPSRRRLSEAEAAASRGAWGQSSSDRIRAMADSAEPEAEAEDDALTRDAERFAHRRSLIERTLSVELARIHHHPGSERRVSRRRVAVEGEAAVDVAADDEAATKGEDRPPPQE</sequence>
<dbReference type="SUPFAM" id="SSF53474">
    <property type="entry name" value="alpha/beta-Hydrolases"/>
    <property type="match status" value="1"/>
</dbReference>
<accession>A0AAD9MGP1</accession>
<dbReference type="Gene3D" id="3.40.50.1820">
    <property type="entry name" value="alpha/beta hydrolase"/>
    <property type="match status" value="1"/>
</dbReference>
<evidence type="ECO:0000256" key="1">
    <source>
        <dbReference type="SAM" id="MobiDB-lite"/>
    </source>
</evidence>